<keyword evidence="8" id="KW-1185">Reference proteome</keyword>
<feature type="coiled-coil region" evidence="4">
    <location>
        <begin position="678"/>
        <end position="733"/>
    </location>
</feature>
<feature type="coiled-coil region" evidence="4">
    <location>
        <begin position="239"/>
        <end position="389"/>
    </location>
</feature>
<accession>A0ABR2V9I0</accession>
<dbReference type="InterPro" id="IPR027417">
    <property type="entry name" value="P-loop_NTPase"/>
</dbReference>
<proteinExistence type="inferred from homology"/>
<feature type="coiled-coil region" evidence="4">
    <location>
        <begin position="908"/>
        <end position="942"/>
    </location>
</feature>
<feature type="domain" description="RecF/RecN/SMC N-terminal" evidence="6">
    <location>
        <begin position="71"/>
        <end position="1067"/>
    </location>
</feature>
<reference evidence="7 8" key="1">
    <citation type="journal article" date="2024" name="J. Plant Pathol.">
        <title>Sequence and assembly of the genome of Seiridium unicorne, isolate CBS 538.82, causal agent of cypress canker disease.</title>
        <authorList>
            <person name="Scali E."/>
            <person name="Rocca G.D."/>
            <person name="Danti R."/>
            <person name="Garbelotto M."/>
            <person name="Barberini S."/>
            <person name="Baroncelli R."/>
            <person name="Emiliani G."/>
        </authorList>
    </citation>
    <scope>NUCLEOTIDE SEQUENCE [LARGE SCALE GENOMIC DNA]</scope>
    <source>
        <strain evidence="7 8">BM-138-508</strain>
    </source>
</reference>
<evidence type="ECO:0000256" key="3">
    <source>
        <dbReference type="ARBA" id="ARBA00023054"/>
    </source>
</evidence>
<keyword evidence="3 4" id="KW-0175">Coiled coil</keyword>
<comment type="caution">
    <text evidence="7">The sequence shown here is derived from an EMBL/GenBank/DDBJ whole genome shotgun (WGS) entry which is preliminary data.</text>
</comment>
<dbReference type="Gene3D" id="3.40.50.300">
    <property type="entry name" value="P-loop containing nucleotide triphosphate hydrolases"/>
    <property type="match status" value="2"/>
</dbReference>
<gene>
    <name evidence="7" type="ORF">SUNI508_04041</name>
</gene>
<dbReference type="EMBL" id="JARVKF010000068">
    <property type="protein sequence ID" value="KAK9423560.1"/>
    <property type="molecule type" value="Genomic_DNA"/>
</dbReference>
<dbReference type="Proteomes" id="UP001408356">
    <property type="component" value="Unassembled WGS sequence"/>
</dbReference>
<dbReference type="PANTHER" id="PTHR45916">
    <property type="entry name" value="STRUCTURAL MAINTENANCE OF CHROMOSOMES PROTEIN 5"/>
    <property type="match status" value="1"/>
</dbReference>
<protein>
    <recommendedName>
        <fullName evidence="2">Structural maintenance of chromosomes protein 5</fullName>
    </recommendedName>
</protein>
<feature type="region of interest" description="Disordered" evidence="5">
    <location>
        <begin position="431"/>
        <end position="456"/>
    </location>
</feature>
<comment type="similarity">
    <text evidence="1">Belongs to the SMC family. SMC5 subfamily.</text>
</comment>
<keyword evidence="7" id="KW-0378">Hydrolase</keyword>
<dbReference type="GO" id="GO:0016787">
    <property type="term" value="F:hydrolase activity"/>
    <property type="evidence" value="ECO:0007669"/>
    <property type="project" value="UniProtKB-KW"/>
</dbReference>
<name>A0ABR2V9I0_9PEZI</name>
<evidence type="ECO:0000256" key="4">
    <source>
        <dbReference type="SAM" id="Coils"/>
    </source>
</evidence>
<dbReference type="Pfam" id="PF02463">
    <property type="entry name" value="SMC_N"/>
    <property type="match status" value="1"/>
</dbReference>
<dbReference type="PANTHER" id="PTHR45916:SF1">
    <property type="entry name" value="STRUCTURAL MAINTENANCE OF CHROMOSOMES PROTEIN 5"/>
    <property type="match status" value="1"/>
</dbReference>
<evidence type="ECO:0000313" key="8">
    <source>
        <dbReference type="Proteomes" id="UP001408356"/>
    </source>
</evidence>
<feature type="compositionally biased region" description="Basic and acidic residues" evidence="5">
    <location>
        <begin position="431"/>
        <end position="449"/>
    </location>
</feature>
<evidence type="ECO:0000313" key="7">
    <source>
        <dbReference type="EMBL" id="KAK9423560.1"/>
    </source>
</evidence>
<dbReference type="InterPro" id="IPR003395">
    <property type="entry name" value="RecF/RecN/SMC_N"/>
</dbReference>
<evidence type="ECO:0000256" key="2">
    <source>
        <dbReference type="ARBA" id="ARBA00018687"/>
    </source>
</evidence>
<organism evidence="7 8">
    <name type="scientific">Seiridium unicorne</name>
    <dbReference type="NCBI Taxonomy" id="138068"/>
    <lineage>
        <taxon>Eukaryota</taxon>
        <taxon>Fungi</taxon>
        <taxon>Dikarya</taxon>
        <taxon>Ascomycota</taxon>
        <taxon>Pezizomycotina</taxon>
        <taxon>Sordariomycetes</taxon>
        <taxon>Xylariomycetidae</taxon>
        <taxon>Amphisphaeriales</taxon>
        <taxon>Sporocadaceae</taxon>
        <taxon>Seiridium</taxon>
    </lineage>
</organism>
<dbReference type="SUPFAM" id="SSF57997">
    <property type="entry name" value="Tropomyosin"/>
    <property type="match status" value="1"/>
</dbReference>
<sequence>MPARRRSRSMFEDDEDAQSSGPEASKRQRRRETYEAENEELQEDEELEDDDSAVQLDYHTAPNEYSPGAVVRVKLVNFVTYEKAVFYPGPNLNMIIGPNGTGKSSLVCALALGLGYPTNVLGRATKYSEYVTHGKDSAIIEIELQKRPKEKHNHVIRLQIVRESNNRRFWLNKKETTHKKVQELVARLRIACDNLCQFLPQEKVAEFAGLTPVQLLHETLRAAAPEEMINWQTELKELFKDYKNVKTRAENDAEQLKNLNNRQQGLQADVDRLNERETIKQAIKDMQKARCCAEYSLSRSRYQALNRKKKDAEKRLKNLEQACGPALQAVNDKEAYRGKIEAVLDQRKRALKKAEANAEQAFREVETVEDKIKDTLNQVENERKSLTGKRTEIGKVRQAITKLEADYKTQPPHFDPTEWNQKIREQEHIHRGLTDERRESDEQAEETRQQGRGLNGEIRALRDSISALDSQEGQKVSFLKRFNSEVHQGWEWLQGNLNKFEKEVYGPPMLTCSLKDERYSSLIQSLLQTNDFLCFTCQTREDHKLLSEQFYKTMGLSVTIRTCGSDFQSFRTPMPANEARALGLDGFAIDYVDGPEPVLAMLCSERVLHASGVALKEISSDQFHTLQNGQKINTWATGQTYFRVIRRKEYGPDATTTSTRKVNPGRFWTEQPVDTDEKIELQKKLDEKTDQKKELAVQFRSLEAQSQELLIREGDVKDEINKLRREKSELQSVHTRWTAIPDQIDTHKASYERAQNAMLACKSRIAKHDLKRDELVIEKAQAVLHHRDMVSLIRDAYSALQDVHIRLIEASSDVRGLKSRNSEITKELDVKKQEISHFADDAKLAKQDAQRAKELVGKIVAEGQEGDLERYQAMVQDKSLEDIDNEISAEKAKLELIHAVDPSVLRQFDDRAKKIAELTQENEKLEAKLERLVAQIKELMEKFEPRLENIIGKVNEAFGRNFERISCAGEVGLRKDDDFEQWAIEIKVKFRQNEELQLLNQHRQSGGERAVSTVFYIMALQSMAQAPFRVVDEINQGMDPRNERMVHERMVEIACKEHTSQYFLITPKLLTGLAYDDNMRILCIASGVHVPEEGDKLDFDKLIRRQLALKAGRVGA</sequence>
<feature type="region of interest" description="Disordered" evidence="5">
    <location>
        <begin position="1"/>
        <end position="50"/>
    </location>
</feature>
<evidence type="ECO:0000259" key="6">
    <source>
        <dbReference type="Pfam" id="PF02463"/>
    </source>
</evidence>
<dbReference type="SUPFAM" id="SSF52540">
    <property type="entry name" value="P-loop containing nucleoside triphosphate hydrolases"/>
    <property type="match status" value="1"/>
</dbReference>
<feature type="compositionally biased region" description="Acidic residues" evidence="5">
    <location>
        <begin position="35"/>
        <end position="50"/>
    </location>
</feature>
<evidence type="ECO:0000256" key="1">
    <source>
        <dbReference type="ARBA" id="ARBA00010171"/>
    </source>
</evidence>
<evidence type="ECO:0000256" key="5">
    <source>
        <dbReference type="SAM" id="MobiDB-lite"/>
    </source>
</evidence>